<dbReference type="Proteomes" id="UP001385951">
    <property type="component" value="Unassembled WGS sequence"/>
</dbReference>
<dbReference type="EMBL" id="JASBNA010000031">
    <property type="protein sequence ID" value="KAK7683343.1"/>
    <property type="molecule type" value="Genomic_DNA"/>
</dbReference>
<gene>
    <name evidence="1" type="ORF">QCA50_013605</name>
</gene>
<proteinExistence type="predicted"/>
<accession>A0AAW0G0B1</accession>
<protein>
    <submittedName>
        <fullName evidence="1">Uncharacterized protein</fullName>
    </submittedName>
</protein>
<organism evidence="1 2">
    <name type="scientific">Cerrena zonata</name>
    <dbReference type="NCBI Taxonomy" id="2478898"/>
    <lineage>
        <taxon>Eukaryota</taxon>
        <taxon>Fungi</taxon>
        <taxon>Dikarya</taxon>
        <taxon>Basidiomycota</taxon>
        <taxon>Agaricomycotina</taxon>
        <taxon>Agaricomycetes</taxon>
        <taxon>Polyporales</taxon>
        <taxon>Cerrenaceae</taxon>
        <taxon>Cerrena</taxon>
    </lineage>
</organism>
<sequence length="294" mass="33074">MTDRGSDSVKLALQALSSQCRDIYKHLSHMKGSPDPNISKEFSDVLDVFIPLPWECKDVAGEIRAAIVDLRCVVIESLEKKETTPVVDTATLDDWIKCVTEKVEGAKNLLEQLDQFSKDFRTVRRKRIYGNTLSAVFTQCASLVSGVTTWVSKRLWNMGTSYSSNEYDIPSLKGTGTFSVAVDSAHRSHATLNVKSVTVLSLLSTVRDTVSSRIVSFSSDSRLELIQEAIDSMTNNAYIFVYIYAKILYMANNDVRALLDTHAFDDKKHEKHIESIKISLQSFERVLEVYQKTI</sequence>
<evidence type="ECO:0000313" key="2">
    <source>
        <dbReference type="Proteomes" id="UP001385951"/>
    </source>
</evidence>
<comment type="caution">
    <text evidence="1">The sequence shown here is derived from an EMBL/GenBank/DDBJ whole genome shotgun (WGS) entry which is preliminary data.</text>
</comment>
<evidence type="ECO:0000313" key="1">
    <source>
        <dbReference type="EMBL" id="KAK7683343.1"/>
    </source>
</evidence>
<keyword evidence="2" id="KW-1185">Reference proteome</keyword>
<reference evidence="1 2" key="1">
    <citation type="submission" date="2022-09" db="EMBL/GenBank/DDBJ databases">
        <authorList>
            <person name="Palmer J.M."/>
        </authorList>
    </citation>
    <scope>NUCLEOTIDE SEQUENCE [LARGE SCALE GENOMIC DNA]</scope>
    <source>
        <strain evidence="1 2">DSM 7382</strain>
    </source>
</reference>
<dbReference type="AlphaFoldDB" id="A0AAW0G0B1"/>
<name>A0AAW0G0B1_9APHY</name>